<sequence>MNRKIAILSDIHGNFNALKAVISDAEKQGVHEYWVLGDILLPGPGSKDLLELLYQLPITVKIKGNWDDCFLEVLDVSNIDDATDIYLARLSQYLCETLSKDDIEFLRNMPTRVKNTINGVNFSLTHNQIEKNWGGALIPSSEQINFDHLFDKDTDVAIYGHVHHQMMRYDTNDRIIINPGTVGQPFSLWNKFRADNRAQYAILEVDDSGKLDVNFKKVTYDTLCEIELAQQKSLPYFELYKELIETGINHTHDIELLQSINQRNNYENDVKHFLEQLKICKSL</sequence>
<evidence type="ECO:0000313" key="3">
    <source>
        <dbReference type="EMBL" id="PLW59819.1"/>
    </source>
</evidence>
<reference evidence="4" key="1">
    <citation type="submission" date="2016-08" db="EMBL/GenBank/DDBJ databases">
        <title>Comparative genomics of Lactococcus lactis strain WFLU12 isolated from the gastrointestinal tract of wild olive flounder (Paralichythys olivaceus).</title>
        <authorList>
            <person name="Nguyen T.L."/>
            <person name="Kim D.-H."/>
        </authorList>
    </citation>
    <scope>NUCLEOTIDE SEQUENCE [LARGE SCALE GENOMIC DNA]</scope>
    <source>
        <strain evidence="4">WFLU12</strain>
    </source>
</reference>
<dbReference type="InterPro" id="IPR024654">
    <property type="entry name" value="Calcineurin-like_PHP_lpxH"/>
</dbReference>
<dbReference type="GO" id="GO:0016791">
    <property type="term" value="F:phosphatase activity"/>
    <property type="evidence" value="ECO:0007669"/>
    <property type="project" value="TreeGrafter"/>
</dbReference>
<comment type="similarity">
    <text evidence="1">Belongs to the metallophosphoesterase superfamily. YfcE family.</text>
</comment>
<dbReference type="PANTHER" id="PTHR42850">
    <property type="entry name" value="METALLOPHOSPHOESTERASE"/>
    <property type="match status" value="1"/>
</dbReference>
<dbReference type="RefSeq" id="WP_095586585.1">
    <property type="nucleotide sequence ID" value="NZ_PKRZ01000001.1"/>
</dbReference>
<feature type="domain" description="Calcineurin-like phosphoesterase" evidence="2">
    <location>
        <begin position="4"/>
        <end position="207"/>
    </location>
</feature>
<dbReference type="SUPFAM" id="SSF56300">
    <property type="entry name" value="Metallo-dependent phosphatases"/>
    <property type="match status" value="1"/>
</dbReference>
<name>A0A2N5WC57_LACLL</name>
<evidence type="ECO:0000256" key="1">
    <source>
        <dbReference type="ARBA" id="ARBA00008950"/>
    </source>
</evidence>
<protein>
    <recommendedName>
        <fullName evidence="2">Calcineurin-like phosphoesterase domain-containing protein</fullName>
    </recommendedName>
</protein>
<dbReference type="PANTHER" id="PTHR42850:SF2">
    <property type="entry name" value="BLL5683 PROTEIN"/>
    <property type="match status" value="1"/>
</dbReference>
<dbReference type="PIRSF" id="PIRSF000883">
    <property type="entry name" value="Pesterase_MJ0912"/>
    <property type="match status" value="1"/>
</dbReference>
<evidence type="ECO:0000259" key="2">
    <source>
        <dbReference type="Pfam" id="PF12850"/>
    </source>
</evidence>
<dbReference type="GO" id="GO:0005737">
    <property type="term" value="C:cytoplasm"/>
    <property type="evidence" value="ECO:0007669"/>
    <property type="project" value="TreeGrafter"/>
</dbReference>
<dbReference type="Pfam" id="PF12850">
    <property type="entry name" value="Metallophos_2"/>
    <property type="match status" value="1"/>
</dbReference>
<dbReference type="Gene3D" id="3.60.21.10">
    <property type="match status" value="1"/>
</dbReference>
<organism evidence="3 4">
    <name type="scientific">Lactococcus lactis subsp. lactis</name>
    <name type="common">Streptococcus lactis</name>
    <dbReference type="NCBI Taxonomy" id="1360"/>
    <lineage>
        <taxon>Bacteria</taxon>
        <taxon>Bacillati</taxon>
        <taxon>Bacillota</taxon>
        <taxon>Bacilli</taxon>
        <taxon>Lactobacillales</taxon>
        <taxon>Streptococcaceae</taxon>
        <taxon>Lactococcus</taxon>
    </lineage>
</organism>
<dbReference type="Proteomes" id="UP000234865">
    <property type="component" value="Unassembled WGS sequence"/>
</dbReference>
<dbReference type="InterPro" id="IPR011152">
    <property type="entry name" value="Pesterase_MJ0912"/>
</dbReference>
<comment type="caution">
    <text evidence="3">The sequence shown here is derived from an EMBL/GenBank/DDBJ whole genome shotgun (WGS) entry which is preliminary data.</text>
</comment>
<dbReference type="InterPro" id="IPR050126">
    <property type="entry name" value="Ap4A_hydrolase"/>
</dbReference>
<dbReference type="InterPro" id="IPR029052">
    <property type="entry name" value="Metallo-depent_PP-like"/>
</dbReference>
<accession>A0A2N5WC57</accession>
<dbReference type="EMBL" id="PKRZ01000001">
    <property type="protein sequence ID" value="PLW59819.1"/>
    <property type="molecule type" value="Genomic_DNA"/>
</dbReference>
<dbReference type="AlphaFoldDB" id="A0A2N5WC57"/>
<evidence type="ECO:0000313" key="4">
    <source>
        <dbReference type="Proteomes" id="UP000234865"/>
    </source>
</evidence>
<proteinExistence type="inferred from homology"/>
<gene>
    <name evidence="3" type="ORF">CYU10_000719</name>
</gene>